<sequence>MLTVMNAFADARAYNLDVLVETFQVVRGVHFVMKDVIHILLSGPFALIMTPVAELPKPPSLLSAFLVEIQALGCSVSEDSSPIGLAIIQAIDQLRVSLQYSLETTSHPALRAIMVWPISLQKEFIETLKERGHPHVRTVFKYYCKLLEYAGSEFWFLSNWKGISEQL</sequence>
<comment type="caution">
    <text evidence="1">The sequence shown here is derived from an EMBL/GenBank/DDBJ whole genome shotgun (WGS) entry which is preliminary data.</text>
</comment>
<dbReference type="RefSeq" id="XP_065965025.1">
    <property type="nucleotide sequence ID" value="XM_066102823.1"/>
</dbReference>
<dbReference type="EMBL" id="NQIK02000001">
    <property type="protein sequence ID" value="KAF7576448.1"/>
    <property type="molecule type" value="Genomic_DNA"/>
</dbReference>
<evidence type="ECO:0000313" key="1">
    <source>
        <dbReference type="EMBL" id="KAF7576448.1"/>
    </source>
</evidence>
<dbReference type="PANTHER" id="PTHR47784:SF5">
    <property type="entry name" value="STEROL UPTAKE CONTROL PROTEIN 2"/>
    <property type="match status" value="1"/>
</dbReference>
<dbReference type="InterPro" id="IPR053157">
    <property type="entry name" value="Sterol_Uptake_Regulator"/>
</dbReference>
<gene>
    <name evidence="1" type="ORF">PtrM4_006880</name>
</gene>
<dbReference type="Proteomes" id="UP000245464">
    <property type="component" value="Chromosome 1"/>
</dbReference>
<protein>
    <submittedName>
        <fullName evidence="1">Uncharacterized protein</fullName>
    </submittedName>
</protein>
<organism evidence="1 2">
    <name type="scientific">Pyrenophora tritici-repentis</name>
    <dbReference type="NCBI Taxonomy" id="45151"/>
    <lineage>
        <taxon>Eukaryota</taxon>
        <taxon>Fungi</taxon>
        <taxon>Dikarya</taxon>
        <taxon>Ascomycota</taxon>
        <taxon>Pezizomycotina</taxon>
        <taxon>Dothideomycetes</taxon>
        <taxon>Pleosporomycetidae</taxon>
        <taxon>Pleosporales</taxon>
        <taxon>Pleosporineae</taxon>
        <taxon>Pleosporaceae</taxon>
        <taxon>Pyrenophora</taxon>
    </lineage>
</organism>
<accession>A0A834S5U5</accession>
<dbReference type="GO" id="GO:0001228">
    <property type="term" value="F:DNA-binding transcription activator activity, RNA polymerase II-specific"/>
    <property type="evidence" value="ECO:0007669"/>
    <property type="project" value="TreeGrafter"/>
</dbReference>
<reference evidence="1 2" key="1">
    <citation type="journal article" date="2018" name="BMC Genomics">
        <title>Comparative genomics of the wheat fungal pathogen Pyrenophora tritici-repentis reveals chromosomal variations and genome plasticity.</title>
        <authorList>
            <person name="Moolhuijzen P."/>
            <person name="See P.T."/>
            <person name="Hane J.K."/>
            <person name="Shi G."/>
            <person name="Liu Z."/>
            <person name="Oliver R.P."/>
            <person name="Moffat C.S."/>
        </authorList>
    </citation>
    <scope>NUCLEOTIDE SEQUENCE [LARGE SCALE GENOMIC DNA]</scope>
    <source>
        <strain evidence="1">M4</strain>
    </source>
</reference>
<dbReference type="GeneID" id="90953916"/>
<proteinExistence type="predicted"/>
<dbReference type="PANTHER" id="PTHR47784">
    <property type="entry name" value="STEROL UPTAKE CONTROL PROTEIN 2"/>
    <property type="match status" value="1"/>
</dbReference>
<name>A0A834S5U5_9PLEO</name>
<dbReference type="KEGG" id="ptrr:90953916"/>
<evidence type="ECO:0000313" key="2">
    <source>
        <dbReference type="Proteomes" id="UP000245464"/>
    </source>
</evidence>
<dbReference type="AlphaFoldDB" id="A0A834S5U5"/>